<feature type="site" description="Transition state stabilizer" evidence="13">
    <location>
        <position position="72"/>
    </location>
</feature>
<dbReference type="Pfam" id="PF03838">
    <property type="entry name" value="RecU"/>
    <property type="match status" value="1"/>
</dbReference>
<comment type="subcellular location">
    <subcellularLocation>
        <location evidence="1 13">Cytoplasm</location>
    </subcellularLocation>
</comment>
<gene>
    <name evidence="13" type="primary">recU</name>
    <name evidence="14" type="ORF">CLV97_110100</name>
</gene>
<keyword evidence="8 13" id="KW-0460">Magnesium</keyword>
<keyword evidence="15" id="KW-1185">Reference proteome</keyword>
<comment type="catalytic activity">
    <reaction evidence="13">
        <text>Endonucleolytic cleavage at a junction such as a reciprocal single-stranded crossover between two homologous DNA duplexes (Holliday junction).</text>
        <dbReference type="EC" id="3.1.21.10"/>
    </reaction>
</comment>
<comment type="cofactor">
    <cofactor evidence="13">
        <name>Mg(2+)</name>
        <dbReference type="ChEBI" id="CHEBI:18420"/>
    </cofactor>
    <text evidence="13">Binds 1 Mg(2+) ion per subunit.</text>
</comment>
<dbReference type="InterPro" id="IPR011856">
    <property type="entry name" value="tRNA_endonuc-like_dom_sf"/>
</dbReference>
<reference evidence="14 15" key="1">
    <citation type="submission" date="2018-03" db="EMBL/GenBank/DDBJ databases">
        <title>Genomic Encyclopedia of Archaeal and Bacterial Type Strains, Phase II (KMG-II): from individual species to whole genera.</title>
        <authorList>
            <person name="Goeker M."/>
        </authorList>
    </citation>
    <scope>NUCLEOTIDE SEQUENCE [LARGE SCALE GENOMIC DNA]</scope>
    <source>
        <strain evidence="14 15">DSM 44946</strain>
    </source>
</reference>
<dbReference type="AlphaFoldDB" id="A0A2T0LFQ4"/>
<evidence type="ECO:0000256" key="10">
    <source>
        <dbReference type="ARBA" id="ARBA00023204"/>
    </source>
</evidence>
<evidence type="ECO:0000256" key="1">
    <source>
        <dbReference type="ARBA" id="ARBA00004496"/>
    </source>
</evidence>
<feature type="binding site" evidence="13">
    <location>
        <position position="89"/>
    </location>
    <ligand>
        <name>Mg(2+)</name>
        <dbReference type="ChEBI" id="CHEBI:18420"/>
    </ligand>
</feature>
<keyword evidence="3 13" id="KW-0540">Nuclease</keyword>
<proteinExistence type="inferred from homology"/>
<dbReference type="EMBL" id="PVNE01000010">
    <property type="protein sequence ID" value="PRX40908.1"/>
    <property type="molecule type" value="Genomic_DNA"/>
</dbReference>
<evidence type="ECO:0000256" key="13">
    <source>
        <dbReference type="HAMAP-Rule" id="MF_00130"/>
    </source>
</evidence>
<dbReference type="GO" id="GO:0003676">
    <property type="term" value="F:nucleic acid binding"/>
    <property type="evidence" value="ECO:0007669"/>
    <property type="project" value="InterPro"/>
</dbReference>
<keyword evidence="7 13" id="KW-0378">Hydrolase</keyword>
<dbReference type="InterPro" id="IPR011335">
    <property type="entry name" value="Restrct_endonuc-II-like"/>
</dbReference>
<dbReference type="Proteomes" id="UP000237797">
    <property type="component" value="Unassembled WGS sequence"/>
</dbReference>
<evidence type="ECO:0000256" key="7">
    <source>
        <dbReference type="ARBA" id="ARBA00022801"/>
    </source>
</evidence>
<keyword evidence="9 13" id="KW-0233">DNA recombination</keyword>
<dbReference type="Gene3D" id="3.40.1350.10">
    <property type="match status" value="1"/>
</dbReference>
<dbReference type="SUPFAM" id="SSF52980">
    <property type="entry name" value="Restriction endonuclease-like"/>
    <property type="match status" value="1"/>
</dbReference>
<keyword evidence="5 13" id="KW-0255">Endonuclease</keyword>
<dbReference type="GO" id="GO:0008821">
    <property type="term" value="F:crossover junction DNA endonuclease activity"/>
    <property type="evidence" value="ECO:0007669"/>
    <property type="project" value="UniProtKB-EC"/>
</dbReference>
<keyword evidence="10 13" id="KW-0234">DNA repair</keyword>
<evidence type="ECO:0000313" key="14">
    <source>
        <dbReference type="EMBL" id="PRX40908.1"/>
    </source>
</evidence>
<evidence type="ECO:0000256" key="9">
    <source>
        <dbReference type="ARBA" id="ARBA00023172"/>
    </source>
</evidence>
<name>A0A2T0LFQ4_9BACL</name>
<dbReference type="GO" id="GO:0006310">
    <property type="term" value="P:DNA recombination"/>
    <property type="evidence" value="ECO:0007669"/>
    <property type="project" value="UniProtKB-UniRule"/>
</dbReference>
<evidence type="ECO:0000256" key="3">
    <source>
        <dbReference type="ARBA" id="ARBA00022722"/>
    </source>
</evidence>
<dbReference type="GO" id="GO:0007059">
    <property type="term" value="P:chromosome segregation"/>
    <property type="evidence" value="ECO:0007669"/>
    <property type="project" value="UniProtKB-UniRule"/>
</dbReference>
<protein>
    <recommendedName>
        <fullName evidence="12 13">Holliday junction resolvase RecU</fullName>
        <ecNumber evidence="13">3.1.21.10</ecNumber>
    </recommendedName>
    <alternativeName>
        <fullName evidence="13">Recombination protein U homolog</fullName>
    </alternativeName>
</protein>
<keyword evidence="6 13" id="KW-0227">DNA damage</keyword>
<keyword evidence="2 13" id="KW-0963">Cytoplasm</keyword>
<feature type="binding site" evidence="13">
    <location>
        <position position="57"/>
    </location>
    <ligand>
        <name>Mg(2+)</name>
        <dbReference type="ChEBI" id="CHEBI:18420"/>
    </ligand>
</feature>
<evidence type="ECO:0000256" key="12">
    <source>
        <dbReference type="ARBA" id="ARBA00029523"/>
    </source>
</evidence>
<evidence type="ECO:0000256" key="4">
    <source>
        <dbReference type="ARBA" id="ARBA00022723"/>
    </source>
</evidence>
<feature type="binding site" evidence="13">
    <location>
        <position position="55"/>
    </location>
    <ligand>
        <name>Mg(2+)</name>
        <dbReference type="ChEBI" id="CHEBI:18420"/>
    </ligand>
</feature>
<dbReference type="GO" id="GO:0005737">
    <property type="term" value="C:cytoplasm"/>
    <property type="evidence" value="ECO:0007669"/>
    <property type="project" value="UniProtKB-SubCell"/>
</dbReference>
<keyword evidence="4 13" id="KW-0479">Metal-binding</keyword>
<dbReference type="HAMAP" id="MF_00130">
    <property type="entry name" value="RecU"/>
    <property type="match status" value="1"/>
</dbReference>
<evidence type="ECO:0000313" key="15">
    <source>
        <dbReference type="Proteomes" id="UP000237797"/>
    </source>
</evidence>
<evidence type="ECO:0000256" key="8">
    <source>
        <dbReference type="ARBA" id="ARBA00022842"/>
    </source>
</evidence>
<comment type="function">
    <text evidence="13">Endonuclease that resolves Holliday junction intermediates in genetic recombination. Cleaves mobile four-strand junctions by introducing symmetrical nicks in paired strands. Promotes annealing of linear ssDNA with homologous dsDNA. Required for DNA repair, homologous recombination and chromosome segregation.</text>
</comment>
<evidence type="ECO:0000256" key="2">
    <source>
        <dbReference type="ARBA" id="ARBA00022490"/>
    </source>
</evidence>
<organism evidence="14 15">
    <name type="scientific">Planifilum fimeticola</name>
    <dbReference type="NCBI Taxonomy" id="201975"/>
    <lineage>
        <taxon>Bacteria</taxon>
        <taxon>Bacillati</taxon>
        <taxon>Bacillota</taxon>
        <taxon>Bacilli</taxon>
        <taxon>Bacillales</taxon>
        <taxon>Thermoactinomycetaceae</taxon>
        <taxon>Planifilum</taxon>
    </lineage>
</organism>
<evidence type="ECO:0000256" key="6">
    <source>
        <dbReference type="ARBA" id="ARBA00022763"/>
    </source>
</evidence>
<dbReference type="GO" id="GO:0000287">
    <property type="term" value="F:magnesium ion binding"/>
    <property type="evidence" value="ECO:0007669"/>
    <property type="project" value="UniProtKB-UniRule"/>
</dbReference>
<accession>A0A2T0LFQ4</accession>
<feature type="binding site" evidence="13">
    <location>
        <position position="70"/>
    </location>
    <ligand>
        <name>Mg(2+)</name>
        <dbReference type="ChEBI" id="CHEBI:18420"/>
    </ligand>
</feature>
<dbReference type="InterPro" id="IPR004612">
    <property type="entry name" value="Resolv_RecU"/>
</dbReference>
<comment type="similarity">
    <text evidence="11 13">Belongs to the RecU family.</text>
</comment>
<evidence type="ECO:0000256" key="11">
    <source>
        <dbReference type="ARBA" id="ARBA00023447"/>
    </source>
</evidence>
<comment type="caution">
    <text evidence="14">The sequence shown here is derived from an EMBL/GenBank/DDBJ whole genome shotgun (WGS) entry which is preliminary data.</text>
</comment>
<dbReference type="EC" id="3.1.21.10" evidence="13"/>
<evidence type="ECO:0000256" key="5">
    <source>
        <dbReference type="ARBA" id="ARBA00022759"/>
    </source>
</evidence>
<dbReference type="GO" id="GO:0006281">
    <property type="term" value="P:DNA repair"/>
    <property type="evidence" value="ECO:0007669"/>
    <property type="project" value="UniProtKB-UniRule"/>
</dbReference>
<sequence>MSIANMSPSNRGMRTQAFIREVIERYNALGRSCIQEVDVPKTIGKNGAFYREKSTVDFVGIAYNRPVAFEVKSTRQRTRFDLSLVKEHQYRYLKSFHEQGGVAFILLEMIKHAEWFVIPFQKLKPAMERAWSGGKKSIPYFDLKAEMITVKEGGRTGLDFLEFIRSKKV</sequence>